<dbReference type="RefSeq" id="WP_159173573.1">
    <property type="nucleotide sequence ID" value="NZ_LR732312.1"/>
</dbReference>
<gene>
    <name evidence="1" type="ORF">EXIGUO9Y_330005</name>
</gene>
<protein>
    <submittedName>
        <fullName evidence="1">Uncharacterized protein</fullName>
    </submittedName>
</protein>
<keyword evidence="2" id="KW-1185">Reference proteome</keyword>
<reference evidence="1 2" key="1">
    <citation type="submission" date="2019-10" db="EMBL/GenBank/DDBJ databases">
        <authorList>
            <person name="Karimi E."/>
        </authorList>
    </citation>
    <scope>NUCLEOTIDE SEQUENCE [LARGE SCALE GENOMIC DNA]</scope>
    <source>
        <strain evidence="1">Exiguobacterium sp. 9Y</strain>
    </source>
</reference>
<accession>A0A653IES7</accession>
<dbReference type="EMBL" id="CABWKQ010000027">
    <property type="protein sequence ID" value="VWX37581.1"/>
    <property type="molecule type" value="Genomic_DNA"/>
</dbReference>
<name>A0A653IES7_9BACL</name>
<dbReference type="PROSITE" id="PS51257">
    <property type="entry name" value="PROKAR_LIPOPROTEIN"/>
    <property type="match status" value="1"/>
</dbReference>
<evidence type="ECO:0000313" key="2">
    <source>
        <dbReference type="Proteomes" id="UP000439752"/>
    </source>
</evidence>
<dbReference type="Proteomes" id="UP000439752">
    <property type="component" value="Unassembled WGS sequence"/>
</dbReference>
<organism evidence="1 2">
    <name type="scientific">Exiguobacterium oxidotolerans</name>
    <dbReference type="NCBI Taxonomy" id="223958"/>
    <lineage>
        <taxon>Bacteria</taxon>
        <taxon>Bacillati</taxon>
        <taxon>Bacillota</taxon>
        <taxon>Bacilli</taxon>
        <taxon>Bacillales</taxon>
        <taxon>Bacillales Family XII. Incertae Sedis</taxon>
        <taxon>Exiguobacterium</taxon>
    </lineage>
</organism>
<proteinExistence type="predicted"/>
<evidence type="ECO:0000313" key="1">
    <source>
        <dbReference type="EMBL" id="VWX37581.1"/>
    </source>
</evidence>
<sequence length="208" mass="23508">MKKQLIWLISSFLVGIGCFLFLQHDNHSAAFHDPAPELTPQAVVAGFNKNATIQLTTKEVYWTEALSDTQAVAYAETKTTRYLIVLRRKEATYAVTHVTHRTVHDGQEWAEGDVIDTDAGRFLIVVGENDRRLIDHLTIAPYKVSLTKGVEETRAIEAMTRTFDVATKERFHTVQKLPQAFPKSLFFDLHAVDASGAERFRFLSNTID</sequence>
<dbReference type="AlphaFoldDB" id="A0A653IES7"/>